<dbReference type="Proteomes" id="UP000095281">
    <property type="component" value="Unplaced"/>
</dbReference>
<evidence type="ECO:0000256" key="1">
    <source>
        <dbReference type="SAM" id="Coils"/>
    </source>
</evidence>
<dbReference type="WBParaSite" id="MhA1_Contig1358.frz3.gene17">
    <property type="protein sequence ID" value="MhA1_Contig1358.frz3.gene17"/>
    <property type="gene ID" value="MhA1_Contig1358.frz3.gene17"/>
</dbReference>
<reference evidence="3" key="1">
    <citation type="submission" date="2016-11" db="UniProtKB">
        <authorList>
            <consortium name="WormBaseParasite"/>
        </authorList>
    </citation>
    <scope>IDENTIFICATION</scope>
</reference>
<proteinExistence type="predicted"/>
<keyword evidence="2" id="KW-1185">Reference proteome</keyword>
<feature type="coiled-coil region" evidence="1">
    <location>
        <begin position="136"/>
        <end position="166"/>
    </location>
</feature>
<dbReference type="AlphaFoldDB" id="A0A1I8B5C8"/>
<sequence>MIEPVDVWHLNQIEEHLAPNLLSLGLFLNKKSDLLKIATSCPNLEHLDFFWDNYIDYLDSPVDARQLELFCEDSDRRWDDIFFEVLINLNSINPLRKLIFDFLNFKEKIKIERVCKEWKNLCWNLAWVDFKDLILAKEDLLLCEELENTKKEINQKIIKLNEELTKRDIYLLVSRRKTGLDEYKKLICNPSIYKVKRPSRSLGVFSAIIHRCASNLEFLCIDKGIEVSTRIGRYFHFLEPSLKHFSMIEPIDVWHLNQIEEHLAPNLLSLGLVLNKKSDLLKISSSCPNLEHLDFCWKNYVYDLEGPVDARQLEALYSFKKLSSLSIEIYIVLSGCINESMPFHRLSCNDGNINFDDFLLELLINLNSITPLRALETFKCTLNRFDELMNINEFFQKLDKILKENDNKLKASYHFLNRYYSKEPDIIFKWKKGYLFELIKIPQPHFPYKYYIFGNSIVLKEILNETFGKRKTFVNIYKIRN</sequence>
<evidence type="ECO:0000313" key="2">
    <source>
        <dbReference type="Proteomes" id="UP000095281"/>
    </source>
</evidence>
<protein>
    <submittedName>
        <fullName evidence="3">F-box domain-containing protein</fullName>
    </submittedName>
</protein>
<keyword evidence="1" id="KW-0175">Coiled coil</keyword>
<evidence type="ECO:0000313" key="3">
    <source>
        <dbReference type="WBParaSite" id="MhA1_Contig1358.frz3.gene17"/>
    </source>
</evidence>
<name>A0A1I8B5C8_MELHA</name>
<organism evidence="2 3">
    <name type="scientific">Meloidogyne hapla</name>
    <name type="common">Root-knot nematode worm</name>
    <dbReference type="NCBI Taxonomy" id="6305"/>
    <lineage>
        <taxon>Eukaryota</taxon>
        <taxon>Metazoa</taxon>
        <taxon>Ecdysozoa</taxon>
        <taxon>Nematoda</taxon>
        <taxon>Chromadorea</taxon>
        <taxon>Rhabditida</taxon>
        <taxon>Tylenchina</taxon>
        <taxon>Tylenchomorpha</taxon>
        <taxon>Tylenchoidea</taxon>
        <taxon>Meloidogynidae</taxon>
        <taxon>Meloidogyninae</taxon>
        <taxon>Meloidogyne</taxon>
    </lineage>
</organism>
<accession>A0A1I8B5C8</accession>